<evidence type="ECO:0000256" key="3">
    <source>
        <dbReference type="ARBA" id="ARBA00023315"/>
    </source>
</evidence>
<dbReference type="SUPFAM" id="SSF51161">
    <property type="entry name" value="Trimeric LpxA-like enzymes"/>
    <property type="match status" value="1"/>
</dbReference>
<dbReference type="GO" id="GO:0008374">
    <property type="term" value="F:O-acyltransferase activity"/>
    <property type="evidence" value="ECO:0007669"/>
    <property type="project" value="TreeGrafter"/>
</dbReference>
<evidence type="ECO:0000313" key="5">
    <source>
        <dbReference type="EMBL" id="CAB4944737.1"/>
    </source>
</evidence>
<dbReference type="CDD" id="cd03357">
    <property type="entry name" value="LbH_MAT_GAT"/>
    <property type="match status" value="1"/>
</dbReference>
<evidence type="ECO:0000259" key="4">
    <source>
        <dbReference type="SMART" id="SM01266"/>
    </source>
</evidence>
<dbReference type="SMART" id="SM01266">
    <property type="entry name" value="Mac"/>
    <property type="match status" value="1"/>
</dbReference>
<keyword evidence="2" id="KW-0808">Transferase</keyword>
<evidence type="ECO:0000256" key="1">
    <source>
        <dbReference type="ARBA" id="ARBA00007274"/>
    </source>
</evidence>
<reference evidence="5" key="1">
    <citation type="submission" date="2020-05" db="EMBL/GenBank/DDBJ databases">
        <authorList>
            <person name="Chiriac C."/>
            <person name="Salcher M."/>
            <person name="Ghai R."/>
            <person name="Kavagutti S V."/>
        </authorList>
    </citation>
    <scope>NUCLEOTIDE SEQUENCE</scope>
</reference>
<comment type="similarity">
    <text evidence="1">Belongs to the transferase hexapeptide repeat family.</text>
</comment>
<dbReference type="PANTHER" id="PTHR23416:SF23">
    <property type="entry name" value="ACETYLTRANSFERASE C18B11.09C-RELATED"/>
    <property type="match status" value="1"/>
</dbReference>
<dbReference type="GO" id="GO:0005829">
    <property type="term" value="C:cytosol"/>
    <property type="evidence" value="ECO:0007669"/>
    <property type="project" value="TreeGrafter"/>
</dbReference>
<dbReference type="Gene3D" id="2.160.10.10">
    <property type="entry name" value="Hexapeptide repeat proteins"/>
    <property type="match status" value="1"/>
</dbReference>
<organism evidence="5">
    <name type="scientific">freshwater metagenome</name>
    <dbReference type="NCBI Taxonomy" id="449393"/>
    <lineage>
        <taxon>unclassified sequences</taxon>
        <taxon>metagenomes</taxon>
        <taxon>ecological metagenomes</taxon>
    </lineage>
</organism>
<gene>
    <name evidence="5" type="ORF">UFOPK3837_00038</name>
</gene>
<dbReference type="InterPro" id="IPR018357">
    <property type="entry name" value="Hexapep_transf_CS"/>
</dbReference>
<dbReference type="InterPro" id="IPR001451">
    <property type="entry name" value="Hexapep"/>
</dbReference>
<proteinExistence type="inferred from homology"/>
<name>A0A6J7JPB1_9ZZZZ</name>
<dbReference type="InterPro" id="IPR024688">
    <property type="entry name" value="Mac_dom"/>
</dbReference>
<dbReference type="PANTHER" id="PTHR23416">
    <property type="entry name" value="SIALIC ACID SYNTHASE-RELATED"/>
    <property type="match status" value="1"/>
</dbReference>
<dbReference type="FunFam" id="2.160.10.10:FF:000025">
    <property type="entry name" value="Hexapeptide-repeat containing-acetyltransferase"/>
    <property type="match status" value="1"/>
</dbReference>
<accession>A0A6J7JPB1</accession>
<evidence type="ECO:0000256" key="2">
    <source>
        <dbReference type="ARBA" id="ARBA00022679"/>
    </source>
</evidence>
<protein>
    <submittedName>
        <fullName evidence="5">Unannotated protein</fullName>
    </submittedName>
</protein>
<dbReference type="GO" id="GO:0016407">
    <property type="term" value="F:acetyltransferase activity"/>
    <property type="evidence" value="ECO:0007669"/>
    <property type="project" value="InterPro"/>
</dbReference>
<dbReference type="PROSITE" id="PS00101">
    <property type="entry name" value="HEXAPEP_TRANSFERASES"/>
    <property type="match status" value="1"/>
</dbReference>
<dbReference type="InterPro" id="IPR051159">
    <property type="entry name" value="Hexapeptide_acetyltransf"/>
</dbReference>
<dbReference type="InterPro" id="IPR011004">
    <property type="entry name" value="Trimer_LpxA-like_sf"/>
</dbReference>
<dbReference type="Pfam" id="PF00132">
    <property type="entry name" value="Hexapep"/>
    <property type="match status" value="1"/>
</dbReference>
<dbReference type="EMBL" id="CAFBNO010000001">
    <property type="protein sequence ID" value="CAB4944737.1"/>
    <property type="molecule type" value="Genomic_DNA"/>
</dbReference>
<sequence>MASDSSIPAPDPNDTRSMQERMDAGHWYKAGPEQWEKIARANKLANEHNNLMPVQSDAAVALYPELFGTVGAGLWLREPIKVDFGKNIHWGDHCFANYGLIALDVAEIRIGNNVMLGSNVQLMTPIHPLDPELRLEGWEAGAPITIGNNVWVGSGAIILPGVTIGDNAVIGAGAVVTKNVPARAVAVGNPARVVKTV</sequence>
<keyword evidence="3" id="KW-0012">Acyltransferase</keyword>
<dbReference type="AlphaFoldDB" id="A0A6J7JPB1"/>
<dbReference type="Pfam" id="PF12464">
    <property type="entry name" value="Mac"/>
    <property type="match status" value="1"/>
</dbReference>
<feature type="domain" description="Maltose/galactoside acetyltransferase" evidence="4">
    <location>
        <begin position="19"/>
        <end position="72"/>
    </location>
</feature>